<keyword evidence="3 12" id="KW-0479">Metal-binding</keyword>
<dbReference type="EC" id="5.6.2.4" evidence="12"/>
<dbReference type="GO" id="GO:0006310">
    <property type="term" value="P:DNA recombination"/>
    <property type="evidence" value="ECO:0007669"/>
    <property type="project" value="InterPro"/>
</dbReference>
<feature type="binding site" evidence="12">
    <location>
        <position position="458"/>
    </location>
    <ligand>
        <name>Zn(2+)</name>
        <dbReference type="ChEBI" id="CHEBI:29105"/>
        <label>1</label>
    </ligand>
</feature>
<keyword evidence="10 12" id="KW-0413">Isomerase</keyword>
<dbReference type="CDD" id="cd18804">
    <property type="entry name" value="SF2_C_priA"/>
    <property type="match status" value="1"/>
</dbReference>
<dbReference type="Pfam" id="PF18319">
    <property type="entry name" value="Zn_ribbon_PriA"/>
    <property type="match status" value="1"/>
</dbReference>
<gene>
    <name evidence="12" type="primary">priA</name>
    <name evidence="15" type="ORF">SAMN02910451_02212</name>
</gene>
<dbReference type="PROSITE" id="PS51192">
    <property type="entry name" value="HELICASE_ATP_BIND_1"/>
    <property type="match status" value="1"/>
</dbReference>
<evidence type="ECO:0000256" key="1">
    <source>
        <dbReference type="ARBA" id="ARBA00022515"/>
    </source>
</evidence>
<dbReference type="InterPro" id="IPR042115">
    <property type="entry name" value="PriA_3primeBD_sf"/>
</dbReference>
<sequence>MADYIYANVIVDISHEKVDRPFQYRIPDRLMGRVDVGSPVNIPFGRGNNVRKGYVIELTDEPQWEVDKIKEILDVAEDTVSAEDLSMKLAAWMKRHYGSTMNAALRTVIPSGKKQNRQVHKYVSLRLPEREATEYYYECARKKQTARERILKELLDNPGDRIPYELITSKLNVTSATLKSLSDKGIIRIDSEEYFRNPVAAETTRYGQKVLSDEQQNIVDSVVRDYDEGKRETYLIHGITGSGKTEVYIALIDAIVKKGRQAIVLIPEIALTYQTLMRFYRHFGDRVSVVNSSMSPGEKFDQMERARTGDIDIIIGPRSALFTPFPNTGIIIIDEEHETTYKSETMPKYHARETAIELAKLVPGGACVVLGSATPSLEAYYKARSGEYKLFELTKRLTGGTLPTVEIADLREELRKGNRSIFSLRLQELLDDRIKKGEQAMLFINRRGLAGFVSCRSCGHVFKCPHCDVSLSEHRGGRLVCHYCGYEEPVKKICPKCGSKFVSSFRAGTQQIEDEVKKFWPNARVLRMDADTTRTKGSYEKILSAFANKEADVLVGTQMIVKGHDFPNVTLVGVLAADMSLYASDYRASERTFQLLTQAAGRAGRGERAGNVVIQSYQPDHYSILTAAKQDYEAFYTEEIAYRDILRYPPISHMMSVQIQSRDEEEGMAFSNRLRALMEQQQIQNAVFIGPALATIGKINDIYRFAVYVKLDDYDGLVFLKDALEKYIKDLQDAGKLKTVSVQFDFDPVNGY</sequence>
<proteinExistence type="inferred from homology"/>
<evidence type="ECO:0000256" key="2">
    <source>
        <dbReference type="ARBA" id="ARBA00022705"/>
    </source>
</evidence>
<dbReference type="RefSeq" id="WP_242871856.1">
    <property type="nucleotide sequence ID" value="NZ_FMUR01000013.1"/>
</dbReference>
<dbReference type="Pfam" id="PF00271">
    <property type="entry name" value="Helicase_C"/>
    <property type="match status" value="1"/>
</dbReference>
<evidence type="ECO:0000256" key="6">
    <source>
        <dbReference type="ARBA" id="ARBA00022806"/>
    </source>
</evidence>
<dbReference type="InterPro" id="IPR041222">
    <property type="entry name" value="PriA_3primeBD"/>
</dbReference>
<feature type="binding site" evidence="12">
    <location>
        <position position="467"/>
    </location>
    <ligand>
        <name>Zn(2+)</name>
        <dbReference type="ChEBI" id="CHEBI:29105"/>
        <label>2</label>
    </ligand>
</feature>
<dbReference type="InterPro" id="IPR041236">
    <property type="entry name" value="PriA_C"/>
</dbReference>
<dbReference type="HAMAP" id="MF_00983">
    <property type="entry name" value="PriA"/>
    <property type="match status" value="1"/>
</dbReference>
<dbReference type="GO" id="GO:0016887">
    <property type="term" value="F:ATP hydrolysis activity"/>
    <property type="evidence" value="ECO:0007669"/>
    <property type="project" value="RHEA"/>
</dbReference>
<dbReference type="Pfam" id="PF04851">
    <property type="entry name" value="ResIII"/>
    <property type="match status" value="1"/>
</dbReference>
<keyword evidence="6 12" id="KW-0347">Helicase</keyword>
<dbReference type="FunFam" id="3.40.50.300:FF:000489">
    <property type="entry name" value="Primosome assembly protein PriA"/>
    <property type="match status" value="1"/>
</dbReference>
<dbReference type="PANTHER" id="PTHR30580:SF0">
    <property type="entry name" value="PRIMOSOMAL PROTEIN N"/>
    <property type="match status" value="1"/>
</dbReference>
<evidence type="ECO:0000256" key="5">
    <source>
        <dbReference type="ARBA" id="ARBA00022801"/>
    </source>
</evidence>
<comment type="catalytic activity">
    <reaction evidence="12">
        <text>Couples ATP hydrolysis with the unwinding of duplex DNA by translocating in the 3'-5' direction.</text>
        <dbReference type="EC" id="5.6.2.4"/>
    </reaction>
</comment>
<feature type="binding site" evidence="12">
    <location>
        <position position="464"/>
    </location>
    <ligand>
        <name>Zn(2+)</name>
        <dbReference type="ChEBI" id="CHEBI:29105"/>
        <label>2</label>
    </ligand>
</feature>
<keyword evidence="9 12" id="KW-0238">DNA-binding</keyword>
<evidence type="ECO:0000256" key="3">
    <source>
        <dbReference type="ARBA" id="ARBA00022723"/>
    </source>
</evidence>
<comment type="subunit">
    <text evidence="12">Component of the replication restart primosome.</text>
</comment>
<evidence type="ECO:0000256" key="4">
    <source>
        <dbReference type="ARBA" id="ARBA00022741"/>
    </source>
</evidence>
<evidence type="ECO:0000256" key="12">
    <source>
        <dbReference type="HAMAP-Rule" id="MF_00983"/>
    </source>
</evidence>
<dbReference type="Gene3D" id="3.40.1440.60">
    <property type="entry name" value="PriA, 3(prime) DNA-binding domain"/>
    <property type="match status" value="1"/>
</dbReference>
<dbReference type="Pfam" id="PF18074">
    <property type="entry name" value="PriA_C"/>
    <property type="match status" value="1"/>
</dbReference>
<keyword evidence="2 12" id="KW-0235">DNA replication</keyword>
<feature type="binding site" evidence="12">
    <location>
        <position position="481"/>
    </location>
    <ligand>
        <name>Zn(2+)</name>
        <dbReference type="ChEBI" id="CHEBI:29105"/>
        <label>2</label>
    </ligand>
</feature>
<reference evidence="16" key="1">
    <citation type="submission" date="2016-10" db="EMBL/GenBank/DDBJ databases">
        <authorList>
            <person name="Varghese N."/>
            <person name="Submissions S."/>
        </authorList>
    </citation>
    <scope>NUCLEOTIDE SEQUENCE [LARGE SCALE GENOMIC DNA]</scope>
    <source>
        <strain evidence="16">XBD2006</strain>
    </source>
</reference>
<dbReference type="InterPro" id="IPR027417">
    <property type="entry name" value="P-loop_NTPase"/>
</dbReference>
<feature type="binding site" evidence="12">
    <location>
        <position position="484"/>
    </location>
    <ligand>
        <name>Zn(2+)</name>
        <dbReference type="ChEBI" id="CHEBI:29105"/>
        <label>2</label>
    </ligand>
</feature>
<evidence type="ECO:0000256" key="10">
    <source>
        <dbReference type="ARBA" id="ARBA00023235"/>
    </source>
</evidence>
<dbReference type="PANTHER" id="PTHR30580">
    <property type="entry name" value="PRIMOSOMAL PROTEIN N"/>
    <property type="match status" value="1"/>
</dbReference>
<evidence type="ECO:0000259" key="14">
    <source>
        <dbReference type="PROSITE" id="PS51194"/>
    </source>
</evidence>
<dbReference type="NCBIfam" id="TIGR00595">
    <property type="entry name" value="priA"/>
    <property type="match status" value="1"/>
</dbReference>
<evidence type="ECO:0000256" key="8">
    <source>
        <dbReference type="ARBA" id="ARBA00022840"/>
    </source>
</evidence>
<comment type="catalytic activity">
    <reaction evidence="11 12">
        <text>ATP + H2O = ADP + phosphate + H(+)</text>
        <dbReference type="Rhea" id="RHEA:13065"/>
        <dbReference type="ChEBI" id="CHEBI:15377"/>
        <dbReference type="ChEBI" id="CHEBI:15378"/>
        <dbReference type="ChEBI" id="CHEBI:30616"/>
        <dbReference type="ChEBI" id="CHEBI:43474"/>
        <dbReference type="ChEBI" id="CHEBI:456216"/>
        <dbReference type="EC" id="5.6.2.4"/>
    </reaction>
</comment>
<keyword evidence="4 12" id="KW-0547">Nucleotide-binding</keyword>
<dbReference type="GO" id="GO:1990077">
    <property type="term" value="C:primosome complex"/>
    <property type="evidence" value="ECO:0007669"/>
    <property type="project" value="UniProtKB-UniRule"/>
</dbReference>
<organism evidence="15 16">
    <name type="scientific">Butyrivibrio hungatei</name>
    <dbReference type="NCBI Taxonomy" id="185008"/>
    <lineage>
        <taxon>Bacteria</taxon>
        <taxon>Bacillati</taxon>
        <taxon>Bacillota</taxon>
        <taxon>Clostridia</taxon>
        <taxon>Lachnospirales</taxon>
        <taxon>Lachnospiraceae</taxon>
        <taxon>Butyrivibrio</taxon>
    </lineage>
</organism>
<comment type="similarity">
    <text evidence="12">Belongs to the helicase family. PriA subfamily.</text>
</comment>
<comment type="function">
    <text evidence="12">Initiates the restart of stalled replication forks, which reloads the replicative helicase on sites other than the origin of replication. Recognizes and binds to abandoned replication forks and remodels them to uncover a helicase loading site. Promotes assembly of the primosome at these replication forks.</text>
</comment>
<accession>A0A1G5F2N7</accession>
<dbReference type="SUPFAM" id="SSF161219">
    <property type="entry name" value="CHY zinc finger-like"/>
    <property type="match status" value="1"/>
</dbReference>
<protein>
    <recommendedName>
        <fullName evidence="12">Replication restart protein PriA</fullName>
    </recommendedName>
    <alternativeName>
        <fullName evidence="12">ATP-dependent DNA helicase PriA</fullName>
        <ecNumber evidence="12">5.6.2.4</ecNumber>
    </alternativeName>
    <alternativeName>
        <fullName evidence="12">DNA 3'-5' helicase PriA</fullName>
    </alternativeName>
</protein>
<dbReference type="PROSITE" id="PS51194">
    <property type="entry name" value="HELICASE_CTER"/>
    <property type="match status" value="1"/>
</dbReference>
<dbReference type="InterPro" id="IPR005259">
    <property type="entry name" value="PriA"/>
</dbReference>
<dbReference type="CDD" id="cd17929">
    <property type="entry name" value="DEXHc_priA"/>
    <property type="match status" value="1"/>
</dbReference>
<feature type="binding site" evidence="12">
    <location>
        <position position="497"/>
    </location>
    <ligand>
        <name>Zn(2+)</name>
        <dbReference type="ChEBI" id="CHEBI:29105"/>
        <label>1</label>
    </ligand>
</feature>
<dbReference type="InterPro" id="IPR037274">
    <property type="entry name" value="Znf_CHY_sf"/>
</dbReference>
<keyword evidence="5 12" id="KW-0378">Hydrolase</keyword>
<dbReference type="Pfam" id="PF17764">
    <property type="entry name" value="PriA_3primeBD"/>
    <property type="match status" value="1"/>
</dbReference>
<dbReference type="GO" id="GO:0043138">
    <property type="term" value="F:3'-5' DNA helicase activity"/>
    <property type="evidence" value="ECO:0007669"/>
    <property type="project" value="UniProtKB-EC"/>
</dbReference>
<feature type="binding site" evidence="12">
    <location>
        <position position="455"/>
    </location>
    <ligand>
        <name>Zn(2+)</name>
        <dbReference type="ChEBI" id="CHEBI:29105"/>
        <label>1</label>
    </ligand>
</feature>
<dbReference type="InterPro" id="IPR006935">
    <property type="entry name" value="Helicase/UvrB_N"/>
</dbReference>
<dbReference type="GO" id="GO:0003677">
    <property type="term" value="F:DNA binding"/>
    <property type="evidence" value="ECO:0007669"/>
    <property type="project" value="UniProtKB-UniRule"/>
</dbReference>
<dbReference type="GO" id="GO:0008270">
    <property type="term" value="F:zinc ion binding"/>
    <property type="evidence" value="ECO:0007669"/>
    <property type="project" value="UniProtKB-UniRule"/>
</dbReference>
<dbReference type="AlphaFoldDB" id="A0A1G5F2N7"/>
<feature type="binding site" evidence="12">
    <location>
        <position position="494"/>
    </location>
    <ligand>
        <name>Zn(2+)</name>
        <dbReference type="ChEBI" id="CHEBI:29105"/>
        <label>1</label>
    </ligand>
</feature>
<dbReference type="GO" id="GO:0005524">
    <property type="term" value="F:ATP binding"/>
    <property type="evidence" value="ECO:0007669"/>
    <property type="project" value="UniProtKB-UniRule"/>
</dbReference>
<keyword evidence="16" id="KW-1185">Reference proteome</keyword>
<keyword evidence="7 12" id="KW-0862">Zinc</keyword>
<comment type="cofactor">
    <cofactor evidence="12">
        <name>Zn(2+)</name>
        <dbReference type="ChEBI" id="CHEBI:29105"/>
    </cofactor>
    <text evidence="12">Binds 2 zinc ions per subunit.</text>
</comment>
<evidence type="ECO:0000256" key="7">
    <source>
        <dbReference type="ARBA" id="ARBA00022833"/>
    </source>
</evidence>
<evidence type="ECO:0000256" key="9">
    <source>
        <dbReference type="ARBA" id="ARBA00023125"/>
    </source>
</evidence>
<dbReference type="SUPFAM" id="SSF52540">
    <property type="entry name" value="P-loop containing nucleoside triphosphate hydrolases"/>
    <property type="match status" value="1"/>
</dbReference>
<feature type="domain" description="Helicase ATP-binding" evidence="13">
    <location>
        <begin position="225"/>
        <end position="393"/>
    </location>
</feature>
<evidence type="ECO:0000313" key="16">
    <source>
        <dbReference type="Proteomes" id="UP000183047"/>
    </source>
</evidence>
<dbReference type="InterPro" id="IPR001650">
    <property type="entry name" value="Helicase_C-like"/>
</dbReference>
<keyword evidence="8 12" id="KW-0067">ATP-binding</keyword>
<dbReference type="SMART" id="SM00490">
    <property type="entry name" value="HELICc"/>
    <property type="match status" value="1"/>
</dbReference>
<dbReference type="GO" id="GO:0006302">
    <property type="term" value="P:double-strand break repair"/>
    <property type="evidence" value="ECO:0007669"/>
    <property type="project" value="InterPro"/>
</dbReference>
<dbReference type="InterPro" id="IPR014001">
    <property type="entry name" value="Helicase_ATP-bd"/>
</dbReference>
<keyword evidence="1 12" id="KW-0639">Primosome</keyword>
<dbReference type="Gene3D" id="3.40.50.300">
    <property type="entry name" value="P-loop containing nucleotide triphosphate hydrolases"/>
    <property type="match status" value="2"/>
</dbReference>
<feature type="domain" description="Helicase C-terminal" evidence="14">
    <location>
        <begin position="489"/>
        <end position="665"/>
    </location>
</feature>
<dbReference type="SMART" id="SM00487">
    <property type="entry name" value="DEXDc"/>
    <property type="match status" value="1"/>
</dbReference>
<dbReference type="STRING" id="185008.bhn_I1805"/>
<evidence type="ECO:0000256" key="11">
    <source>
        <dbReference type="ARBA" id="ARBA00048988"/>
    </source>
</evidence>
<dbReference type="EMBL" id="FMUR01000013">
    <property type="protein sequence ID" value="SCY33444.1"/>
    <property type="molecule type" value="Genomic_DNA"/>
</dbReference>
<dbReference type="GO" id="GO:0006270">
    <property type="term" value="P:DNA replication initiation"/>
    <property type="evidence" value="ECO:0007669"/>
    <property type="project" value="TreeGrafter"/>
</dbReference>
<name>A0A1G5F2N7_9FIRM</name>
<evidence type="ECO:0000313" key="15">
    <source>
        <dbReference type="EMBL" id="SCY33444.1"/>
    </source>
</evidence>
<dbReference type="GO" id="GO:0006269">
    <property type="term" value="P:DNA replication, synthesis of primer"/>
    <property type="evidence" value="ECO:0007669"/>
    <property type="project" value="UniProtKB-KW"/>
</dbReference>
<dbReference type="Proteomes" id="UP000183047">
    <property type="component" value="Unassembled WGS sequence"/>
</dbReference>
<evidence type="ECO:0000259" key="13">
    <source>
        <dbReference type="PROSITE" id="PS51192"/>
    </source>
</evidence>
<dbReference type="InterPro" id="IPR040498">
    <property type="entry name" value="PriA_CRR"/>
</dbReference>